<dbReference type="PANTHER" id="PTHR45632">
    <property type="entry name" value="LD33804P"/>
    <property type="match status" value="1"/>
</dbReference>
<dbReference type="EMBL" id="VSSQ01001195">
    <property type="protein sequence ID" value="MPM06075.1"/>
    <property type="molecule type" value="Genomic_DNA"/>
</dbReference>
<dbReference type="InterPro" id="IPR056734">
    <property type="entry name" value="NANM"/>
</dbReference>
<reference evidence="1" key="1">
    <citation type="submission" date="2019-08" db="EMBL/GenBank/DDBJ databases">
        <authorList>
            <person name="Kucharzyk K."/>
            <person name="Murdoch R.W."/>
            <person name="Higgins S."/>
            <person name="Loffler F."/>
        </authorList>
    </citation>
    <scope>NUCLEOTIDE SEQUENCE</scope>
</reference>
<dbReference type="Pfam" id="PF24996">
    <property type="entry name" value="NANM"/>
    <property type="match status" value="2"/>
</dbReference>
<proteinExistence type="predicted"/>
<comment type="caution">
    <text evidence="1">The sequence shown here is derived from an EMBL/GenBank/DDBJ whole genome shotgun (WGS) entry which is preliminary data.</text>
</comment>
<gene>
    <name evidence="1" type="primary">nanM_3</name>
    <name evidence="1" type="ORF">SDC9_52370</name>
</gene>
<accession>A0A644WQB5</accession>
<dbReference type="EC" id="5.1.3.24" evidence="1"/>
<keyword evidence="1" id="KW-0413">Isomerase</keyword>
<dbReference type="SUPFAM" id="SSF117281">
    <property type="entry name" value="Kelch motif"/>
    <property type="match status" value="1"/>
</dbReference>
<organism evidence="1">
    <name type="scientific">bioreactor metagenome</name>
    <dbReference type="NCBI Taxonomy" id="1076179"/>
    <lineage>
        <taxon>unclassified sequences</taxon>
        <taxon>metagenomes</taxon>
        <taxon>ecological metagenomes</taxon>
    </lineage>
</organism>
<name>A0A644WQB5_9ZZZZ</name>
<dbReference type="AlphaFoldDB" id="A0A644WQB5"/>
<dbReference type="GO" id="GO:0016853">
    <property type="term" value="F:isomerase activity"/>
    <property type="evidence" value="ECO:0007669"/>
    <property type="project" value="UniProtKB-KW"/>
</dbReference>
<sequence>MFIPLKQLTYMLASIILTTNMVAQTQKTTSQQIPTKICWDNQLIIPPDSGQEANPGLAGVYSGVSNNHLLIAGGANFPKGMPWDGGQKKWWRTIYSFPLNSNNPSWQVFENALPYPMAYGISVQLPQGILCIGGNDADQCYSDVFMINKTPEGIAISYDWPSLPVPLSNCSGTYLNGKIYIAGGQESMQQASASNHFFMLDLAHKEYKWQKLASWPGSARGYAVCTADSANIYLIGGRNYINNQITEVLTDGYVYNQKRNEWSLIKGKFPVMAGTAIIIDEQFLLFVGGVSRLLPTNDSHPGFDNILRYYNIKEQRMVKEEIIPYSIPVTTNIVYKDQTLYITSGEIRPGVRTPNILRGKIYK</sequence>
<dbReference type="InterPro" id="IPR015915">
    <property type="entry name" value="Kelch-typ_b-propeller"/>
</dbReference>
<protein>
    <submittedName>
        <fullName evidence="1">N-acetylneuraminate epimerase</fullName>
        <ecNumber evidence="1">5.1.3.24</ecNumber>
    </submittedName>
</protein>
<dbReference type="Gene3D" id="2.120.10.80">
    <property type="entry name" value="Kelch-type beta propeller"/>
    <property type="match status" value="2"/>
</dbReference>
<evidence type="ECO:0000313" key="1">
    <source>
        <dbReference type="EMBL" id="MPM06075.1"/>
    </source>
</evidence>